<dbReference type="Proteomes" id="UP000236621">
    <property type="component" value="Unassembled WGS sequence"/>
</dbReference>
<proteinExistence type="predicted"/>
<dbReference type="AlphaFoldDB" id="A0A2K3QLD9"/>
<keyword evidence="3" id="KW-1185">Reference proteome</keyword>
<dbReference type="OrthoDB" id="5395975at2759"/>
<feature type="region of interest" description="Disordered" evidence="1">
    <location>
        <begin position="102"/>
        <end position="128"/>
    </location>
</feature>
<feature type="region of interest" description="Disordered" evidence="1">
    <location>
        <begin position="256"/>
        <end position="288"/>
    </location>
</feature>
<reference evidence="2 3" key="1">
    <citation type="submission" date="2017-08" db="EMBL/GenBank/DDBJ databases">
        <title>Harnessing the power of phylogenomics to disentangle the directionality and signatures of interkingdom host jumping in the parasitic fungal genus Tolypocladium.</title>
        <authorList>
            <person name="Quandt C.A."/>
            <person name="Patterson W."/>
            <person name="Spatafora J.W."/>
        </authorList>
    </citation>
    <scope>NUCLEOTIDE SEQUENCE [LARGE SCALE GENOMIC DNA]</scope>
    <source>
        <strain evidence="2 3">CBS 113982</strain>
    </source>
</reference>
<organism evidence="2 3">
    <name type="scientific">Tolypocladium capitatum</name>
    <dbReference type="NCBI Taxonomy" id="45235"/>
    <lineage>
        <taxon>Eukaryota</taxon>
        <taxon>Fungi</taxon>
        <taxon>Dikarya</taxon>
        <taxon>Ascomycota</taxon>
        <taxon>Pezizomycotina</taxon>
        <taxon>Sordariomycetes</taxon>
        <taxon>Hypocreomycetidae</taxon>
        <taxon>Hypocreales</taxon>
        <taxon>Ophiocordycipitaceae</taxon>
        <taxon>Tolypocladium</taxon>
    </lineage>
</organism>
<feature type="region of interest" description="Disordered" evidence="1">
    <location>
        <begin position="165"/>
        <end position="221"/>
    </location>
</feature>
<accession>A0A2K3QLD9</accession>
<feature type="compositionally biased region" description="Low complexity" evidence="1">
    <location>
        <begin position="166"/>
        <end position="179"/>
    </location>
</feature>
<comment type="caution">
    <text evidence="2">The sequence shown here is derived from an EMBL/GenBank/DDBJ whole genome shotgun (WGS) entry which is preliminary data.</text>
</comment>
<dbReference type="STRING" id="45235.A0A2K3QLD9"/>
<gene>
    <name evidence="2" type="ORF">TCAP_01720</name>
</gene>
<dbReference type="EMBL" id="NRSZ01000275">
    <property type="protein sequence ID" value="PNY28352.1"/>
    <property type="molecule type" value="Genomic_DNA"/>
</dbReference>
<evidence type="ECO:0000256" key="1">
    <source>
        <dbReference type="SAM" id="MobiDB-lite"/>
    </source>
</evidence>
<protein>
    <submittedName>
        <fullName evidence="2">Uncharacterized protein</fullName>
    </submittedName>
</protein>
<sequence>MASRSSDVEILVHVAAPSRTADDVAYRRLAQAYLSFQPEHRAVLPQVPNPPEGTGADASIEADGKAPPSSSSPKLATAAAEHVFGPDSQDLSFQSAFDNRSSPLLRPANCTSPRTTFPPSSQTSDAPALSSFCAPASQISDSYPLPHSGVLKVTPTRILQRYLKRPNASADASPSPSTSRGWGARRGDAEADVIDVPSSRPLPGHGQEPDRSQNRPGARKVIPVTPVAPLPVARTRKGFVEDEGQTAFDITHVSSSVVSHAPVSSPSRAESEPLPWEKPRTSHDGVDSLNLVRSSSDTGPVPSSNVSAIEHVAHALEIRPPSPPAGVAHIDPSSLVSDEFAKLAHDLSARYRPEEKRPLDPFERGYWLLNCTRWSPQTRLDAWVFLTNYLRSGLAGWGVWCRRDAAHASIRLYGWGCVAKNTYLLLYLASARQVKTTGARWFGADGDVVLEVPPSERRT</sequence>
<feature type="compositionally biased region" description="Basic and acidic residues" evidence="1">
    <location>
        <begin position="269"/>
        <end position="286"/>
    </location>
</feature>
<feature type="compositionally biased region" description="Polar residues" evidence="1">
    <location>
        <begin position="109"/>
        <end position="125"/>
    </location>
</feature>
<evidence type="ECO:0000313" key="3">
    <source>
        <dbReference type="Proteomes" id="UP000236621"/>
    </source>
</evidence>
<name>A0A2K3QLD9_9HYPO</name>
<evidence type="ECO:0000313" key="2">
    <source>
        <dbReference type="EMBL" id="PNY28352.1"/>
    </source>
</evidence>
<feature type="region of interest" description="Disordered" evidence="1">
    <location>
        <begin position="43"/>
        <end position="78"/>
    </location>
</feature>
<feature type="compositionally biased region" description="Low complexity" evidence="1">
    <location>
        <begin position="256"/>
        <end position="267"/>
    </location>
</feature>